<proteinExistence type="predicted"/>
<dbReference type="Proteomes" id="UP000288805">
    <property type="component" value="Unassembled WGS sequence"/>
</dbReference>
<dbReference type="Gene3D" id="3.40.50.2000">
    <property type="entry name" value="Glycogen Phosphorylase B"/>
    <property type="match status" value="1"/>
</dbReference>
<dbReference type="AlphaFoldDB" id="A0A438HE48"/>
<accession>A0A438HE48</accession>
<comment type="caution">
    <text evidence="1">The sequence shown here is derived from an EMBL/GenBank/DDBJ whole genome shotgun (WGS) entry which is preliminary data.</text>
</comment>
<gene>
    <name evidence="1" type="ORF">CK203_046888</name>
</gene>
<protein>
    <submittedName>
        <fullName evidence="1">Uncharacterized protein</fullName>
    </submittedName>
</protein>
<dbReference type="EMBL" id="QGNW01000236">
    <property type="protein sequence ID" value="RVW82738.1"/>
    <property type="molecule type" value="Genomic_DNA"/>
</dbReference>
<evidence type="ECO:0000313" key="1">
    <source>
        <dbReference type="EMBL" id="RVW82738.1"/>
    </source>
</evidence>
<name>A0A438HE48_VITVI</name>
<reference evidence="1 2" key="1">
    <citation type="journal article" date="2018" name="PLoS Genet.">
        <title>Population sequencing reveals clonal diversity and ancestral inbreeding in the grapevine cultivar Chardonnay.</title>
        <authorList>
            <person name="Roach M.J."/>
            <person name="Johnson D.L."/>
            <person name="Bohlmann J."/>
            <person name="van Vuuren H.J."/>
            <person name="Jones S.J."/>
            <person name="Pretorius I.S."/>
            <person name="Schmidt S.A."/>
            <person name="Borneman A.R."/>
        </authorList>
    </citation>
    <scope>NUCLEOTIDE SEQUENCE [LARGE SCALE GENOMIC DNA]</scope>
    <source>
        <strain evidence="2">cv. Chardonnay</strain>
        <tissue evidence="1">Leaf</tissue>
    </source>
</reference>
<sequence>MNMVNCAEKQRELNINGQSTCLILSLPYPTQGHAIPLVELSQHLVKHGLKVTFVNREFDHKQGCGHVDGEEVGTRFILFQS</sequence>
<evidence type="ECO:0000313" key="2">
    <source>
        <dbReference type="Proteomes" id="UP000288805"/>
    </source>
</evidence>
<dbReference type="SUPFAM" id="SSF53756">
    <property type="entry name" value="UDP-Glycosyltransferase/glycogen phosphorylase"/>
    <property type="match status" value="1"/>
</dbReference>
<organism evidence="1 2">
    <name type="scientific">Vitis vinifera</name>
    <name type="common">Grape</name>
    <dbReference type="NCBI Taxonomy" id="29760"/>
    <lineage>
        <taxon>Eukaryota</taxon>
        <taxon>Viridiplantae</taxon>
        <taxon>Streptophyta</taxon>
        <taxon>Embryophyta</taxon>
        <taxon>Tracheophyta</taxon>
        <taxon>Spermatophyta</taxon>
        <taxon>Magnoliopsida</taxon>
        <taxon>eudicotyledons</taxon>
        <taxon>Gunneridae</taxon>
        <taxon>Pentapetalae</taxon>
        <taxon>rosids</taxon>
        <taxon>Vitales</taxon>
        <taxon>Vitaceae</taxon>
        <taxon>Viteae</taxon>
        <taxon>Vitis</taxon>
    </lineage>
</organism>